<evidence type="ECO:0000313" key="1">
    <source>
        <dbReference type="EnsemblProtists" id="EOD04729"/>
    </source>
</evidence>
<name>A0A0D3I0E4_EMIH1</name>
<dbReference type="AlphaFoldDB" id="A0A0D3I0E4"/>
<dbReference type="Proteomes" id="UP000013827">
    <property type="component" value="Unassembled WGS sequence"/>
</dbReference>
<dbReference type="HOGENOM" id="CLU_3145629_0_0_1"/>
<reference evidence="2" key="1">
    <citation type="journal article" date="2013" name="Nature">
        <title>Pan genome of the phytoplankton Emiliania underpins its global distribution.</title>
        <authorList>
            <person name="Read B.A."/>
            <person name="Kegel J."/>
            <person name="Klute M.J."/>
            <person name="Kuo A."/>
            <person name="Lefebvre S.C."/>
            <person name="Maumus F."/>
            <person name="Mayer C."/>
            <person name="Miller J."/>
            <person name="Monier A."/>
            <person name="Salamov A."/>
            <person name="Young J."/>
            <person name="Aguilar M."/>
            <person name="Claverie J.M."/>
            <person name="Frickenhaus S."/>
            <person name="Gonzalez K."/>
            <person name="Herman E.K."/>
            <person name="Lin Y.C."/>
            <person name="Napier J."/>
            <person name="Ogata H."/>
            <person name="Sarno A.F."/>
            <person name="Shmutz J."/>
            <person name="Schroeder D."/>
            <person name="de Vargas C."/>
            <person name="Verret F."/>
            <person name="von Dassow P."/>
            <person name="Valentin K."/>
            <person name="Van de Peer Y."/>
            <person name="Wheeler G."/>
            <person name="Dacks J.B."/>
            <person name="Delwiche C.F."/>
            <person name="Dyhrman S.T."/>
            <person name="Glockner G."/>
            <person name="John U."/>
            <person name="Richards T."/>
            <person name="Worden A.Z."/>
            <person name="Zhang X."/>
            <person name="Grigoriev I.V."/>
            <person name="Allen A.E."/>
            <person name="Bidle K."/>
            <person name="Borodovsky M."/>
            <person name="Bowler C."/>
            <person name="Brownlee C."/>
            <person name="Cock J.M."/>
            <person name="Elias M."/>
            <person name="Gladyshev V.N."/>
            <person name="Groth M."/>
            <person name="Guda C."/>
            <person name="Hadaegh A."/>
            <person name="Iglesias-Rodriguez M.D."/>
            <person name="Jenkins J."/>
            <person name="Jones B.M."/>
            <person name="Lawson T."/>
            <person name="Leese F."/>
            <person name="Lindquist E."/>
            <person name="Lobanov A."/>
            <person name="Lomsadze A."/>
            <person name="Malik S.B."/>
            <person name="Marsh M.E."/>
            <person name="Mackinder L."/>
            <person name="Mock T."/>
            <person name="Mueller-Roeber B."/>
            <person name="Pagarete A."/>
            <person name="Parker M."/>
            <person name="Probert I."/>
            <person name="Quesneville H."/>
            <person name="Raines C."/>
            <person name="Rensing S.A."/>
            <person name="Riano-Pachon D.M."/>
            <person name="Richier S."/>
            <person name="Rokitta S."/>
            <person name="Shiraiwa Y."/>
            <person name="Soanes D.M."/>
            <person name="van der Giezen M."/>
            <person name="Wahlund T.M."/>
            <person name="Williams B."/>
            <person name="Wilson W."/>
            <person name="Wolfe G."/>
            <person name="Wurch L.L."/>
        </authorList>
    </citation>
    <scope>NUCLEOTIDE SEQUENCE</scope>
</reference>
<dbReference type="RefSeq" id="XP_005757158.1">
    <property type="nucleotide sequence ID" value="XM_005757101.1"/>
</dbReference>
<evidence type="ECO:0000313" key="2">
    <source>
        <dbReference type="Proteomes" id="UP000013827"/>
    </source>
</evidence>
<dbReference type="GeneID" id="17250794"/>
<reference evidence="1" key="2">
    <citation type="submission" date="2024-10" db="UniProtKB">
        <authorList>
            <consortium name="EnsemblProtists"/>
        </authorList>
    </citation>
    <scope>IDENTIFICATION</scope>
</reference>
<protein>
    <submittedName>
        <fullName evidence="1">Uncharacterized protein</fullName>
    </submittedName>
</protein>
<sequence length="49" mass="5318">MSVAMSVLFAVVSVPRECRNGHLLTGGAGHGPCKRRSCKADLIPRRRLN</sequence>
<proteinExistence type="predicted"/>
<keyword evidence="2" id="KW-1185">Reference proteome</keyword>
<dbReference type="PaxDb" id="2903-EOD04729"/>
<organism evidence="1 2">
    <name type="scientific">Emiliania huxleyi (strain CCMP1516)</name>
    <dbReference type="NCBI Taxonomy" id="280463"/>
    <lineage>
        <taxon>Eukaryota</taxon>
        <taxon>Haptista</taxon>
        <taxon>Haptophyta</taxon>
        <taxon>Prymnesiophyceae</taxon>
        <taxon>Isochrysidales</taxon>
        <taxon>Noelaerhabdaceae</taxon>
        <taxon>Emiliania</taxon>
    </lineage>
</organism>
<accession>A0A0D3I0E4</accession>
<dbReference type="KEGG" id="ehx:EMIHUDRAFT_220871"/>
<dbReference type="EnsemblProtists" id="EOD04729">
    <property type="protein sequence ID" value="EOD04729"/>
    <property type="gene ID" value="EMIHUDRAFT_220871"/>
</dbReference>